<feature type="compositionally biased region" description="Basic and acidic residues" evidence="1">
    <location>
        <begin position="419"/>
        <end position="431"/>
    </location>
</feature>
<feature type="domain" description="DUF222" evidence="2">
    <location>
        <begin position="32"/>
        <end position="337"/>
    </location>
</feature>
<evidence type="ECO:0000313" key="3">
    <source>
        <dbReference type="EMBL" id="HAF72700.1"/>
    </source>
</evidence>
<dbReference type="Proteomes" id="UP000260925">
    <property type="component" value="Unassembled WGS sequence"/>
</dbReference>
<organism evidence="3 4">
    <name type="scientific">Corynebacterium variabile</name>
    <dbReference type="NCBI Taxonomy" id="1727"/>
    <lineage>
        <taxon>Bacteria</taxon>
        <taxon>Bacillati</taxon>
        <taxon>Actinomycetota</taxon>
        <taxon>Actinomycetes</taxon>
        <taxon>Mycobacteriales</taxon>
        <taxon>Corynebacteriaceae</taxon>
        <taxon>Corynebacterium</taxon>
    </lineage>
</organism>
<dbReference type="Pfam" id="PF02720">
    <property type="entry name" value="DUF222"/>
    <property type="match status" value="1"/>
</dbReference>
<evidence type="ECO:0000259" key="2">
    <source>
        <dbReference type="Pfam" id="PF02720"/>
    </source>
</evidence>
<accession>A0A3B9QUP7</accession>
<feature type="region of interest" description="Disordered" evidence="1">
    <location>
        <begin position="400"/>
        <end position="460"/>
    </location>
</feature>
<sequence length="460" mass="49418">AALDALGAAAEAVVAHGADAWARLNQYDRTHAAKRMEASRKKLSLADAAFITAHEDAMSDIPARRVRLISRILNITRREAEVRQAAATRISGRPDPWAADPGAPGPDYMPYLADAAATGDAACTAVEKVDRQIRALPASVQAEITAAADEPCATLVRTQGPDPLDSLRNFLLDLAGAEETYTDKDHQRLRSFTVGRQGIDGMTPVRGLLTPEAAATLTRLIIDHASTGSLCDGRDEANEDTRTPDQRRHDVLLAGYGPDKPLATGRGATTIVAVMGIDQLSSGRGTALTDVGVHVPVSTRVKAPESITGCLQIQGFEGRTLFFGRTRRLGSLDQYLALVGEEGMSSAPGSDSPPAASLMHHIVGWSAGGRTDLDNFTFAAPPQHALVDDTQTGPDRWWTHVAPPESGRRVDRIPPQSADPDRAPVHNDHPTVWRHPGVTRRRRFRDRDLNGEDPADSDTP</sequence>
<dbReference type="InterPro" id="IPR003870">
    <property type="entry name" value="DUF222"/>
</dbReference>
<feature type="non-terminal residue" evidence="3">
    <location>
        <position position="1"/>
    </location>
</feature>
<dbReference type="InterPro" id="IPR003615">
    <property type="entry name" value="HNH_nuc"/>
</dbReference>
<evidence type="ECO:0000256" key="1">
    <source>
        <dbReference type="SAM" id="MobiDB-lite"/>
    </source>
</evidence>
<dbReference type="CDD" id="cd00085">
    <property type="entry name" value="HNHc"/>
    <property type="match status" value="1"/>
</dbReference>
<keyword evidence="3" id="KW-0540">Nuclease</keyword>
<dbReference type="EMBL" id="DMDD01000167">
    <property type="protein sequence ID" value="HAF72700.1"/>
    <property type="molecule type" value="Genomic_DNA"/>
</dbReference>
<proteinExistence type="predicted"/>
<dbReference type="GO" id="GO:0004519">
    <property type="term" value="F:endonuclease activity"/>
    <property type="evidence" value="ECO:0007669"/>
    <property type="project" value="UniProtKB-KW"/>
</dbReference>
<keyword evidence="3" id="KW-0378">Hydrolase</keyword>
<evidence type="ECO:0000313" key="4">
    <source>
        <dbReference type="Proteomes" id="UP000260925"/>
    </source>
</evidence>
<comment type="caution">
    <text evidence="3">The sequence shown here is derived from an EMBL/GenBank/DDBJ whole genome shotgun (WGS) entry which is preliminary data.</text>
</comment>
<gene>
    <name evidence="3" type="ORF">DCL06_07345</name>
</gene>
<feature type="compositionally biased region" description="Acidic residues" evidence="1">
    <location>
        <begin position="451"/>
        <end position="460"/>
    </location>
</feature>
<reference evidence="3 4" key="1">
    <citation type="journal article" date="2018" name="Nat. Biotechnol.">
        <title>A standardized bacterial taxonomy based on genome phylogeny substantially revises the tree of life.</title>
        <authorList>
            <person name="Parks D.H."/>
            <person name="Chuvochina M."/>
            <person name="Waite D.W."/>
            <person name="Rinke C."/>
            <person name="Skarshewski A."/>
            <person name="Chaumeil P.A."/>
            <person name="Hugenholtz P."/>
        </authorList>
    </citation>
    <scope>NUCLEOTIDE SEQUENCE [LARGE SCALE GENOMIC DNA]</scope>
    <source>
        <strain evidence="3">UBA9851</strain>
    </source>
</reference>
<keyword evidence="3" id="KW-0255">Endonuclease</keyword>
<dbReference type="AlphaFoldDB" id="A0A3B9QUP7"/>
<name>A0A3B9QUP7_9CORY</name>
<protein>
    <submittedName>
        <fullName evidence="3">HNH endonuclease</fullName>
    </submittedName>
</protein>